<dbReference type="KEGG" id="abut:Ami103574_02595"/>
<keyword evidence="1" id="KW-0472">Membrane</keyword>
<reference evidence="2 3" key="1">
    <citation type="submission" date="2020-02" db="EMBL/GenBank/DDBJ databases">
        <authorList>
            <person name="Kim Y.B."/>
            <person name="Roh S.W."/>
        </authorList>
    </citation>
    <scope>NUCLEOTIDE SEQUENCE [LARGE SCALE GENOMIC DNA]</scope>
    <source>
        <strain evidence="2 3">DSM 103574</strain>
    </source>
</reference>
<feature type="transmembrane region" description="Helical" evidence="1">
    <location>
        <begin position="12"/>
        <end position="31"/>
    </location>
</feature>
<sequence length="152" mass="17496">MDKKGKIKTSERAFQIILTVLSIILFSYVWYTAIGSEKSDQIVMWSLKEDYCFAVDAPFDGDVFEPGIYHFRNERLSDIRKVAAWEIYASKTPRKNRSELREDESVAIVGGTEDLEYTVDISPGNYIYVKYRGVEERSEANSLVVDWMPSSN</sequence>
<evidence type="ECO:0000313" key="3">
    <source>
        <dbReference type="Proteomes" id="UP000466848"/>
    </source>
</evidence>
<evidence type="ECO:0000313" key="2">
    <source>
        <dbReference type="EMBL" id="QIB68268.1"/>
    </source>
</evidence>
<dbReference type="Proteomes" id="UP000466848">
    <property type="component" value="Chromosome"/>
</dbReference>
<dbReference type="RefSeq" id="WP_163065188.1">
    <property type="nucleotide sequence ID" value="NZ_CP048649.1"/>
</dbReference>
<proteinExistence type="predicted"/>
<protein>
    <submittedName>
        <fullName evidence="2">Uncharacterized protein</fullName>
    </submittedName>
</protein>
<dbReference type="AlphaFoldDB" id="A0A858BT58"/>
<keyword evidence="1" id="KW-0812">Transmembrane</keyword>
<organism evidence="2 3">
    <name type="scientific">Aminipila butyrica</name>
    <dbReference type="NCBI Taxonomy" id="433296"/>
    <lineage>
        <taxon>Bacteria</taxon>
        <taxon>Bacillati</taxon>
        <taxon>Bacillota</taxon>
        <taxon>Clostridia</taxon>
        <taxon>Peptostreptococcales</taxon>
        <taxon>Anaerovoracaceae</taxon>
        <taxon>Aminipila</taxon>
    </lineage>
</organism>
<keyword evidence="3" id="KW-1185">Reference proteome</keyword>
<name>A0A858BT58_9FIRM</name>
<accession>A0A858BT58</accession>
<keyword evidence="1" id="KW-1133">Transmembrane helix</keyword>
<gene>
    <name evidence="2" type="ORF">Ami103574_02595</name>
</gene>
<dbReference type="EMBL" id="CP048649">
    <property type="protein sequence ID" value="QIB68268.1"/>
    <property type="molecule type" value="Genomic_DNA"/>
</dbReference>
<evidence type="ECO:0000256" key="1">
    <source>
        <dbReference type="SAM" id="Phobius"/>
    </source>
</evidence>